<keyword evidence="5" id="KW-0413">Isomerase</keyword>
<dbReference type="Pfam" id="PF00254">
    <property type="entry name" value="FKBP_C"/>
    <property type="match status" value="1"/>
</dbReference>
<evidence type="ECO:0000313" key="9">
    <source>
        <dbReference type="EMBL" id="PSC68949.1"/>
    </source>
</evidence>
<feature type="compositionally biased region" description="Low complexity" evidence="7">
    <location>
        <begin position="864"/>
        <end position="875"/>
    </location>
</feature>
<keyword evidence="6" id="KW-0175">Coiled coil</keyword>
<dbReference type="SUPFAM" id="SSF54534">
    <property type="entry name" value="FKBP-like"/>
    <property type="match status" value="1"/>
</dbReference>
<dbReference type="EC" id="5.2.1.8" evidence="5"/>
<evidence type="ECO:0000313" key="10">
    <source>
        <dbReference type="Proteomes" id="UP000239649"/>
    </source>
</evidence>
<dbReference type="Gene3D" id="3.30.1060.10">
    <property type="entry name" value="Peptide methionine sulphoxide reductase MsrA"/>
    <property type="match status" value="1"/>
</dbReference>
<protein>
    <recommendedName>
        <fullName evidence="5">peptidylprolyl isomerase</fullName>
        <ecNumber evidence="5">5.2.1.8</ecNumber>
    </recommendedName>
</protein>
<evidence type="ECO:0000256" key="6">
    <source>
        <dbReference type="SAM" id="Coils"/>
    </source>
</evidence>
<dbReference type="GO" id="GO:0033744">
    <property type="term" value="F:L-methionine:thioredoxin-disulfide S-oxidoreductase activity"/>
    <property type="evidence" value="ECO:0007669"/>
    <property type="project" value="RHEA"/>
</dbReference>
<dbReference type="GO" id="GO:0003755">
    <property type="term" value="F:peptidyl-prolyl cis-trans isomerase activity"/>
    <property type="evidence" value="ECO:0007669"/>
    <property type="project" value="UniProtKB-KW"/>
</dbReference>
<feature type="compositionally biased region" description="Low complexity" evidence="7">
    <location>
        <begin position="1015"/>
        <end position="1031"/>
    </location>
</feature>
<feature type="domain" description="PPIase FKBP-type" evidence="8">
    <location>
        <begin position="1155"/>
        <end position="1233"/>
    </location>
</feature>
<dbReference type="Pfam" id="PF01625">
    <property type="entry name" value="PMSR"/>
    <property type="match status" value="1"/>
</dbReference>
<gene>
    <name evidence="9" type="ORF">C2E20_7478</name>
</gene>
<dbReference type="SUPFAM" id="SSF55068">
    <property type="entry name" value="Peptide methionine sulfoxide reductase"/>
    <property type="match status" value="1"/>
</dbReference>
<dbReference type="InterPro" id="IPR036509">
    <property type="entry name" value="Met_Sox_Rdtase_MsrA_sf"/>
</dbReference>
<keyword evidence="5" id="KW-0697">Rotamase</keyword>
<dbReference type="GO" id="GO:0034599">
    <property type="term" value="P:cellular response to oxidative stress"/>
    <property type="evidence" value="ECO:0007669"/>
    <property type="project" value="TreeGrafter"/>
</dbReference>
<dbReference type="HAMAP" id="MF_01401">
    <property type="entry name" value="MsrA"/>
    <property type="match status" value="1"/>
</dbReference>
<comment type="caution">
    <text evidence="9">The sequence shown here is derived from an EMBL/GenBank/DDBJ whole genome shotgun (WGS) entry which is preliminary data.</text>
</comment>
<organism evidence="9 10">
    <name type="scientific">Micractinium conductrix</name>
    <dbReference type="NCBI Taxonomy" id="554055"/>
    <lineage>
        <taxon>Eukaryota</taxon>
        <taxon>Viridiplantae</taxon>
        <taxon>Chlorophyta</taxon>
        <taxon>core chlorophytes</taxon>
        <taxon>Trebouxiophyceae</taxon>
        <taxon>Chlorellales</taxon>
        <taxon>Chlorellaceae</taxon>
        <taxon>Chlorella clade</taxon>
        <taxon>Micractinium</taxon>
    </lineage>
</organism>
<feature type="compositionally biased region" description="Low complexity" evidence="7">
    <location>
        <begin position="888"/>
        <end position="919"/>
    </location>
</feature>
<feature type="region of interest" description="Disordered" evidence="7">
    <location>
        <begin position="995"/>
        <end position="1084"/>
    </location>
</feature>
<feature type="compositionally biased region" description="Low complexity" evidence="7">
    <location>
        <begin position="927"/>
        <end position="952"/>
    </location>
</feature>
<dbReference type="OrthoDB" id="77405at2759"/>
<dbReference type="NCBIfam" id="TIGR00401">
    <property type="entry name" value="msrA"/>
    <property type="match status" value="1"/>
</dbReference>
<comment type="similarity">
    <text evidence="1">Belongs to the MsrA Met sulfoxide reductase family.</text>
</comment>
<feature type="region of interest" description="Disordered" evidence="7">
    <location>
        <begin position="84"/>
        <end position="106"/>
    </location>
</feature>
<feature type="compositionally biased region" description="Low complexity" evidence="7">
    <location>
        <begin position="1131"/>
        <end position="1152"/>
    </location>
</feature>
<proteinExistence type="inferred from homology"/>
<comment type="catalytic activity">
    <reaction evidence="4">
        <text>[thioredoxin]-disulfide + L-methionine + H2O = L-methionine (S)-S-oxide + [thioredoxin]-dithiol</text>
        <dbReference type="Rhea" id="RHEA:19993"/>
        <dbReference type="Rhea" id="RHEA-COMP:10698"/>
        <dbReference type="Rhea" id="RHEA-COMP:10700"/>
        <dbReference type="ChEBI" id="CHEBI:15377"/>
        <dbReference type="ChEBI" id="CHEBI:29950"/>
        <dbReference type="ChEBI" id="CHEBI:50058"/>
        <dbReference type="ChEBI" id="CHEBI:57844"/>
        <dbReference type="ChEBI" id="CHEBI:58772"/>
        <dbReference type="EC" id="1.8.4.11"/>
    </reaction>
</comment>
<dbReference type="FunFam" id="3.30.1060.10:FF:000002">
    <property type="entry name" value="Peptide methionine sulfoxide reductase"/>
    <property type="match status" value="1"/>
</dbReference>
<keyword evidence="10" id="KW-1185">Reference proteome</keyword>
<feature type="compositionally biased region" description="Low complexity" evidence="7">
    <location>
        <begin position="847"/>
        <end position="856"/>
    </location>
</feature>
<dbReference type="STRING" id="554055.A0A2P6V4F6"/>
<evidence type="ECO:0000256" key="2">
    <source>
        <dbReference type="ARBA" id="ARBA00023002"/>
    </source>
</evidence>
<feature type="coiled-coil region" evidence="6">
    <location>
        <begin position="738"/>
        <end position="800"/>
    </location>
</feature>
<dbReference type="PANTHER" id="PTHR42799:SF2">
    <property type="entry name" value="MITOCHONDRIAL PEPTIDE METHIONINE SULFOXIDE REDUCTASE"/>
    <property type="match status" value="1"/>
</dbReference>
<feature type="region of interest" description="Disordered" evidence="7">
    <location>
        <begin position="194"/>
        <end position="218"/>
    </location>
</feature>
<feature type="compositionally biased region" description="Low complexity" evidence="7">
    <location>
        <begin position="997"/>
        <end position="1007"/>
    </location>
</feature>
<feature type="compositionally biased region" description="Pro residues" evidence="7">
    <location>
        <begin position="90"/>
        <end position="100"/>
    </location>
</feature>
<keyword evidence="2" id="KW-0560">Oxidoreductase</keyword>
<evidence type="ECO:0000256" key="7">
    <source>
        <dbReference type="SAM" id="MobiDB-lite"/>
    </source>
</evidence>
<dbReference type="Gene3D" id="3.10.50.40">
    <property type="match status" value="1"/>
</dbReference>
<feature type="coiled-coil region" evidence="6">
    <location>
        <begin position="221"/>
        <end position="278"/>
    </location>
</feature>
<dbReference type="GO" id="GO:0005737">
    <property type="term" value="C:cytoplasm"/>
    <property type="evidence" value="ECO:0007669"/>
    <property type="project" value="TreeGrafter"/>
</dbReference>
<evidence type="ECO:0000256" key="4">
    <source>
        <dbReference type="ARBA" id="ARBA00048782"/>
    </source>
</evidence>
<dbReference type="InterPro" id="IPR046357">
    <property type="entry name" value="PPIase_dom_sf"/>
</dbReference>
<feature type="region of interest" description="Disordered" evidence="7">
    <location>
        <begin position="1108"/>
        <end position="1152"/>
    </location>
</feature>
<sequence>MDWQQRLQGLLNETQHNLRACAPARRRNSAPAGAAPRLTSPTKIGAGSYAVLRQGVSPGDPHLIAPASDCEYGTGAADALIPPRWRAPAPSSPGPRPFSPLSPAGENTRADRLRAKLGGLGEQLRAAAAGWQDVAAVVAGVEGSSAAQASQLTALSAGLADLRAAQGRLEAASAEQWREVKGQLTALGGRLGGVVAMQPDGTQNGGPSSTGGGQPAAARQAAELAALLQRAEAALAGLQARADRHADAPPATMPPAELASVREQLAALQAAAASHADRHDAQQAELGQLGAALQAEQRGRSAAAREAAATQARLAAQLSALERAAAGGTASTHQLSARVEQLATQLAAVGAQLEEQRAAQQQAGHGPALAGQPAVGAVEFERLAAEVRAGSEQLGRLQDQATRLATLEAGLEDANQRLFELRVEAQNGAEDGAIAASSTKRAAEAAELQAAEAAEAADAARQLAAGLQADLQHLQHQVAALAERQGQRSDGSSDTLPAALAALVQQAVAAEVQQAVAALQLSAASQPADGARAAAKAEALSTTVDELAAELAAVKLAMAQQQEAAESLAVAARAEGTAVQQQCMRAALTAIDQRLLRHRTSSQAEADAAVEAAASLNSLNDLVVKQRDELAAVKESLAAVRREVAAAAMAAAAPAASQADTSLARLETAVAVLQAQAEAAAQAAQQRTAAHAAELAGLQQQVATAQAALRLDVAAMQRHLAAVEDSSESRSSEFHPALAAVQQRLAELEAALVAQQRQQAQQAQRRSEEGGACGERPEGLAVVQREMVRMQRELSALAAVAAVNAELRATQQQQQQQQPEGAAAQLAALAARLDKLEAAFVSGSAPQQQVQQVQEQAPLSPRASPRSYSPLSRESSSQRKQEQPPGPSALIRQRSSSLSQQAEAAAAAAATAAHQRPSSGNLFARIGRSLSGNGRRSSSGAAGAAEGTTSAGEVQPAADISEQQPAVVASASLAPEASRQASEAAPVQTALWGGLEGESSSEGLSGSTPRRYGASRRTSTGNTGGASAATTPRGSAGKFTPRSRYWAGLQQERSAAGASAGGGGGSAASTPRREPSAFSSFGDLPLPSGGSASLLSPRPACVARQPFTAAPGNRRSPFNQAQRRQQHSARRATALRPAAAAGAAEASAAHQASPGDYVELEYKISTDDGTVVDSSEAAGELARFVMGGSRAVAGFHQAAGGLAVGEGRAFVVGADDAYGMRNEELVVEVPRSAAPAGLDKGQVVQLSNGMQAVVVDVDEEGVTIDANHPLAGKDLTFDVKLARCIPAAQLETAVFGAGCFWSVELAYQRVPGVVQTAVGYSQGGAKNPTYQEVCTGTTGHNEVVQVVYEPAQVSYNKLLEVFWGKHDPTTLNRQGGDVGTQYRSGIYYTTKEQREAAEASKAAQNEKLGGNVVTEIEPVRNYSYAEEYHQQYLAKGGRNGQAQSAAKGCTDPIRCYG</sequence>
<comment type="catalytic activity">
    <reaction evidence="3">
        <text>L-methionyl-[protein] + [thioredoxin]-disulfide + H2O = L-methionyl-(S)-S-oxide-[protein] + [thioredoxin]-dithiol</text>
        <dbReference type="Rhea" id="RHEA:14217"/>
        <dbReference type="Rhea" id="RHEA-COMP:10698"/>
        <dbReference type="Rhea" id="RHEA-COMP:10700"/>
        <dbReference type="Rhea" id="RHEA-COMP:12313"/>
        <dbReference type="Rhea" id="RHEA-COMP:12315"/>
        <dbReference type="ChEBI" id="CHEBI:15377"/>
        <dbReference type="ChEBI" id="CHEBI:16044"/>
        <dbReference type="ChEBI" id="CHEBI:29950"/>
        <dbReference type="ChEBI" id="CHEBI:44120"/>
        <dbReference type="ChEBI" id="CHEBI:50058"/>
        <dbReference type="EC" id="1.8.4.11"/>
    </reaction>
</comment>
<feature type="coiled-coil region" evidence="6">
    <location>
        <begin position="397"/>
        <end position="484"/>
    </location>
</feature>
<dbReference type="PROSITE" id="PS50059">
    <property type="entry name" value="FKBP_PPIASE"/>
    <property type="match status" value="1"/>
</dbReference>
<evidence type="ECO:0000259" key="8">
    <source>
        <dbReference type="PROSITE" id="PS50059"/>
    </source>
</evidence>
<dbReference type="GO" id="GO:0008113">
    <property type="term" value="F:peptide-methionine (S)-S-oxide reductase activity"/>
    <property type="evidence" value="ECO:0007669"/>
    <property type="project" value="UniProtKB-EC"/>
</dbReference>
<evidence type="ECO:0000256" key="3">
    <source>
        <dbReference type="ARBA" id="ARBA00047806"/>
    </source>
</evidence>
<evidence type="ECO:0000256" key="1">
    <source>
        <dbReference type="ARBA" id="ARBA00005591"/>
    </source>
</evidence>
<comment type="catalytic activity">
    <reaction evidence="5">
        <text>[protein]-peptidylproline (omega=180) = [protein]-peptidylproline (omega=0)</text>
        <dbReference type="Rhea" id="RHEA:16237"/>
        <dbReference type="Rhea" id="RHEA-COMP:10747"/>
        <dbReference type="Rhea" id="RHEA-COMP:10748"/>
        <dbReference type="ChEBI" id="CHEBI:83833"/>
        <dbReference type="ChEBI" id="CHEBI:83834"/>
        <dbReference type="EC" id="5.2.1.8"/>
    </reaction>
</comment>
<accession>A0A2P6V4F6</accession>
<evidence type="ECO:0000256" key="5">
    <source>
        <dbReference type="PROSITE-ProRule" id="PRU00277"/>
    </source>
</evidence>
<dbReference type="PANTHER" id="PTHR42799">
    <property type="entry name" value="MITOCHONDRIAL PEPTIDE METHIONINE SULFOXIDE REDUCTASE"/>
    <property type="match status" value="1"/>
</dbReference>
<name>A0A2P6V4F6_9CHLO</name>
<dbReference type="InterPro" id="IPR001179">
    <property type="entry name" value="PPIase_FKBP_dom"/>
</dbReference>
<dbReference type="EMBL" id="LHPF02000031">
    <property type="protein sequence ID" value="PSC68949.1"/>
    <property type="molecule type" value="Genomic_DNA"/>
</dbReference>
<feature type="region of interest" description="Disordered" evidence="7">
    <location>
        <begin position="844"/>
        <end position="963"/>
    </location>
</feature>
<reference evidence="9 10" key="1">
    <citation type="journal article" date="2018" name="Plant J.">
        <title>Genome sequences of Chlorella sorokiniana UTEX 1602 and Micractinium conductrix SAG 241.80: implications to maltose excretion by a green alga.</title>
        <authorList>
            <person name="Arriola M.B."/>
            <person name="Velmurugan N."/>
            <person name="Zhang Y."/>
            <person name="Plunkett M.H."/>
            <person name="Hondzo H."/>
            <person name="Barney B.M."/>
        </authorList>
    </citation>
    <scope>NUCLEOTIDE SEQUENCE [LARGE SCALE GENOMIC DNA]</scope>
    <source>
        <strain evidence="9 10">SAG 241.80</strain>
    </source>
</reference>
<dbReference type="InterPro" id="IPR050162">
    <property type="entry name" value="MsrA_MetSO_reductase"/>
</dbReference>
<dbReference type="Proteomes" id="UP000239649">
    <property type="component" value="Unassembled WGS sequence"/>
</dbReference>
<dbReference type="InterPro" id="IPR002569">
    <property type="entry name" value="Met_Sox_Rdtase_MsrA_dom"/>
</dbReference>
<feature type="coiled-coil region" evidence="6">
    <location>
        <begin position="616"/>
        <end position="701"/>
    </location>
</feature>